<dbReference type="GO" id="GO:0070197">
    <property type="term" value="P:meiotic attachment of telomere to nuclear envelope"/>
    <property type="evidence" value="ECO:0007669"/>
    <property type="project" value="TreeGrafter"/>
</dbReference>
<dbReference type="AlphaFoldDB" id="A0A8C5DXJ6"/>
<name>A0A8C5DXJ6_GOUWI</name>
<dbReference type="GO" id="GO:0007129">
    <property type="term" value="P:homologous chromosome pairing at meiosis"/>
    <property type="evidence" value="ECO:0007669"/>
    <property type="project" value="TreeGrafter"/>
</dbReference>
<keyword evidence="2" id="KW-1185">Reference proteome</keyword>
<dbReference type="PANTHER" id="PTHR35824:SF1">
    <property type="entry name" value="MEMBRANE-ANCHORED JUNCTION PROTEIN"/>
    <property type="match status" value="1"/>
</dbReference>
<dbReference type="Proteomes" id="UP000694680">
    <property type="component" value="Chromosome 18"/>
</dbReference>
<evidence type="ECO:0000313" key="1">
    <source>
        <dbReference type="Ensembl" id="ENSGWIP00000013353.1"/>
    </source>
</evidence>
<dbReference type="Pfam" id="PF15077">
    <property type="entry name" value="MAJIN"/>
    <property type="match status" value="1"/>
</dbReference>
<dbReference type="PANTHER" id="PTHR35824">
    <property type="entry name" value="MEMBRANE-ANCHORED JUNCTION PROTEIN MAJIN"/>
    <property type="match status" value="1"/>
</dbReference>
<dbReference type="Ensembl" id="ENSGWIT00000014820.1">
    <property type="protein sequence ID" value="ENSGWIP00000013353.1"/>
    <property type="gene ID" value="ENSGWIG00000007628.1"/>
</dbReference>
<reference evidence="1" key="3">
    <citation type="submission" date="2025-09" db="UniProtKB">
        <authorList>
            <consortium name="Ensembl"/>
        </authorList>
    </citation>
    <scope>IDENTIFICATION</scope>
</reference>
<evidence type="ECO:0000313" key="2">
    <source>
        <dbReference type="Proteomes" id="UP000694680"/>
    </source>
</evidence>
<reference evidence="1" key="1">
    <citation type="submission" date="2020-06" db="EMBL/GenBank/DDBJ databases">
        <authorList>
            <consortium name="Wellcome Sanger Institute Data Sharing"/>
        </authorList>
    </citation>
    <scope>NUCLEOTIDE SEQUENCE [LARGE SCALE GENOMIC DNA]</scope>
</reference>
<proteinExistence type="predicted"/>
<protein>
    <submittedName>
        <fullName evidence="1">Uncharacterized protein</fullName>
    </submittedName>
</protein>
<organism evidence="1 2">
    <name type="scientific">Gouania willdenowi</name>
    <name type="common">Blunt-snouted clingfish</name>
    <name type="synonym">Lepadogaster willdenowi</name>
    <dbReference type="NCBI Taxonomy" id="441366"/>
    <lineage>
        <taxon>Eukaryota</taxon>
        <taxon>Metazoa</taxon>
        <taxon>Chordata</taxon>
        <taxon>Craniata</taxon>
        <taxon>Vertebrata</taxon>
        <taxon>Euteleostomi</taxon>
        <taxon>Actinopterygii</taxon>
        <taxon>Neopterygii</taxon>
        <taxon>Teleostei</taxon>
        <taxon>Neoteleostei</taxon>
        <taxon>Acanthomorphata</taxon>
        <taxon>Ovalentaria</taxon>
        <taxon>Blenniimorphae</taxon>
        <taxon>Blenniiformes</taxon>
        <taxon>Gobiesocoidei</taxon>
        <taxon>Gobiesocidae</taxon>
        <taxon>Gobiesocinae</taxon>
        <taxon>Gouania</taxon>
    </lineage>
</organism>
<accession>A0A8C5DXJ6</accession>
<dbReference type="InterPro" id="IPR027816">
    <property type="entry name" value="MAJIN"/>
</dbReference>
<dbReference type="GO" id="GO:0003677">
    <property type="term" value="F:DNA binding"/>
    <property type="evidence" value="ECO:0007669"/>
    <property type="project" value="InterPro"/>
</dbReference>
<dbReference type="GO" id="GO:0005637">
    <property type="term" value="C:nuclear inner membrane"/>
    <property type="evidence" value="ECO:0007669"/>
    <property type="project" value="TreeGrafter"/>
</dbReference>
<sequence length="151" mass="17387">MTLQGFSFPLPETRLFHAGGFIYKVKIRGVKREDGFNQEMEVSALILQFPVWRHVSSCYSLEEKKKKKCNFYLAIHLGVCFPLQEIIRSVMGNLDNLQPFSSTHYNVFPCILSISVSSVTQMYASNCERSSQQSHNSAWLIVNQLQQHIRI</sequence>
<reference evidence="1" key="2">
    <citation type="submission" date="2025-08" db="UniProtKB">
        <authorList>
            <consortium name="Ensembl"/>
        </authorList>
    </citation>
    <scope>IDENTIFICATION</scope>
</reference>